<comment type="caution">
    <text evidence="1">The sequence shown here is derived from an EMBL/GenBank/DDBJ whole genome shotgun (WGS) entry which is preliminary data.</text>
</comment>
<reference evidence="1" key="1">
    <citation type="submission" date="2023-04" db="EMBL/GenBank/DDBJ databases">
        <title>Phytophthora fragariaefolia NBRC 109709.</title>
        <authorList>
            <person name="Ichikawa N."/>
            <person name="Sato H."/>
            <person name="Tonouchi N."/>
        </authorList>
    </citation>
    <scope>NUCLEOTIDE SEQUENCE</scope>
    <source>
        <strain evidence="1">NBRC 109709</strain>
    </source>
</reference>
<keyword evidence="2" id="KW-1185">Reference proteome</keyword>
<accession>A0A9W7D3S0</accession>
<evidence type="ECO:0000313" key="2">
    <source>
        <dbReference type="Proteomes" id="UP001165121"/>
    </source>
</evidence>
<proteinExistence type="predicted"/>
<dbReference type="AlphaFoldDB" id="A0A9W7D3S0"/>
<sequence length="123" mass="13477">MASNLSPNSDITPSPYFKAAVVKNQNDLPLTTREQQSTEGFAVEPRKPSQALVCMFILQQPFCGRRSSASKCVAAQHDDLQHFALPTSNACERPFSGCKLVLSFLRSSMLLILASVDVAWEST</sequence>
<organism evidence="1 2">
    <name type="scientific">Phytophthora fragariaefolia</name>
    <dbReference type="NCBI Taxonomy" id="1490495"/>
    <lineage>
        <taxon>Eukaryota</taxon>
        <taxon>Sar</taxon>
        <taxon>Stramenopiles</taxon>
        <taxon>Oomycota</taxon>
        <taxon>Peronosporomycetes</taxon>
        <taxon>Peronosporales</taxon>
        <taxon>Peronosporaceae</taxon>
        <taxon>Phytophthora</taxon>
    </lineage>
</organism>
<gene>
    <name evidence="1" type="ORF">Pfra01_002464100</name>
</gene>
<evidence type="ECO:0000313" key="1">
    <source>
        <dbReference type="EMBL" id="GMF57645.1"/>
    </source>
</evidence>
<name>A0A9W7D3S0_9STRA</name>
<dbReference type="Proteomes" id="UP001165121">
    <property type="component" value="Unassembled WGS sequence"/>
</dbReference>
<protein>
    <submittedName>
        <fullName evidence="1">Unnamed protein product</fullName>
    </submittedName>
</protein>
<dbReference type="OrthoDB" id="105294at2759"/>
<dbReference type="EMBL" id="BSXT01004380">
    <property type="protein sequence ID" value="GMF57645.1"/>
    <property type="molecule type" value="Genomic_DNA"/>
</dbReference>